<dbReference type="InterPro" id="IPR050807">
    <property type="entry name" value="TransReg_Diox_bact_type"/>
</dbReference>
<dbReference type="SUPFAM" id="SSF51182">
    <property type="entry name" value="RmlC-like cupins"/>
    <property type="match status" value="1"/>
</dbReference>
<dbReference type="SMART" id="SM00530">
    <property type="entry name" value="HTH_XRE"/>
    <property type="match status" value="1"/>
</dbReference>
<feature type="domain" description="HTH cro/C1-type" evidence="2">
    <location>
        <begin position="8"/>
        <end position="62"/>
    </location>
</feature>
<name>A0A919AIN2_9ACTN</name>
<dbReference type="Pfam" id="PF07883">
    <property type="entry name" value="Cupin_2"/>
    <property type="match status" value="1"/>
</dbReference>
<reference evidence="3" key="2">
    <citation type="submission" date="2020-09" db="EMBL/GenBank/DDBJ databases">
        <authorList>
            <person name="Sun Q."/>
            <person name="Ohkuma M."/>
        </authorList>
    </citation>
    <scope>NUCLEOTIDE SEQUENCE</scope>
    <source>
        <strain evidence="3">JCM 3302</strain>
    </source>
</reference>
<keyword evidence="1 3" id="KW-0238">DNA-binding</keyword>
<dbReference type="GO" id="GO:0003677">
    <property type="term" value="F:DNA binding"/>
    <property type="evidence" value="ECO:0007669"/>
    <property type="project" value="UniProtKB-KW"/>
</dbReference>
<comment type="caution">
    <text evidence="3">The sequence shown here is derived from an EMBL/GenBank/DDBJ whole genome shotgun (WGS) entry which is preliminary data.</text>
</comment>
<dbReference type="InterPro" id="IPR013096">
    <property type="entry name" value="Cupin_2"/>
</dbReference>
<dbReference type="Gene3D" id="2.60.120.10">
    <property type="entry name" value="Jelly Rolls"/>
    <property type="match status" value="1"/>
</dbReference>
<evidence type="ECO:0000256" key="1">
    <source>
        <dbReference type="ARBA" id="ARBA00023125"/>
    </source>
</evidence>
<evidence type="ECO:0000313" key="4">
    <source>
        <dbReference type="Proteomes" id="UP000641386"/>
    </source>
</evidence>
<dbReference type="CDD" id="cd00093">
    <property type="entry name" value="HTH_XRE"/>
    <property type="match status" value="1"/>
</dbReference>
<dbReference type="GO" id="GO:0005829">
    <property type="term" value="C:cytosol"/>
    <property type="evidence" value="ECO:0007669"/>
    <property type="project" value="TreeGrafter"/>
</dbReference>
<dbReference type="Gene3D" id="1.10.260.40">
    <property type="entry name" value="lambda repressor-like DNA-binding domains"/>
    <property type="match status" value="1"/>
</dbReference>
<dbReference type="SUPFAM" id="SSF47413">
    <property type="entry name" value="lambda repressor-like DNA-binding domains"/>
    <property type="match status" value="1"/>
</dbReference>
<dbReference type="InterPro" id="IPR010982">
    <property type="entry name" value="Lambda_DNA-bd_dom_sf"/>
</dbReference>
<organism evidence="3 4">
    <name type="scientific">Streptomyces spiralis</name>
    <dbReference type="NCBI Taxonomy" id="66376"/>
    <lineage>
        <taxon>Bacteria</taxon>
        <taxon>Bacillati</taxon>
        <taxon>Actinomycetota</taxon>
        <taxon>Actinomycetes</taxon>
        <taxon>Kitasatosporales</taxon>
        <taxon>Streptomycetaceae</taxon>
        <taxon>Streptomyces</taxon>
    </lineage>
</organism>
<proteinExistence type="predicted"/>
<dbReference type="InterPro" id="IPR014710">
    <property type="entry name" value="RmlC-like_jellyroll"/>
</dbReference>
<dbReference type="InterPro" id="IPR011051">
    <property type="entry name" value="RmlC_Cupin_sf"/>
</dbReference>
<protein>
    <submittedName>
        <fullName evidence="3">DNA-binding protein</fullName>
    </submittedName>
</protein>
<dbReference type="Proteomes" id="UP000641386">
    <property type="component" value="Unassembled WGS sequence"/>
</dbReference>
<dbReference type="AlphaFoldDB" id="A0A919AIN2"/>
<dbReference type="PANTHER" id="PTHR46797:SF1">
    <property type="entry name" value="METHYLPHOSPHONATE SYNTHASE"/>
    <property type="match status" value="1"/>
</dbReference>
<dbReference type="EMBL" id="BNBC01000056">
    <property type="protein sequence ID" value="GHF09653.1"/>
    <property type="molecule type" value="Genomic_DNA"/>
</dbReference>
<sequence>MAMIGSQLRELRTARGLSLRALATAVGVSPTLLSQVERGVTEPSLSTLRRLAQVYAMSVADLLTEGRPVSVNISRPGERSLLLSPHGAVRYERLTPSNGALEVLRAVLEPGDATSDQPWSHTSIECAYVVRGTLSADVEGSVTAVRTGEAVTFDSGVPHRYLNRTDTTVEFIISTSPPAP</sequence>
<dbReference type="PROSITE" id="PS50943">
    <property type="entry name" value="HTH_CROC1"/>
    <property type="match status" value="1"/>
</dbReference>
<dbReference type="InterPro" id="IPR001387">
    <property type="entry name" value="Cro/C1-type_HTH"/>
</dbReference>
<reference evidence="3" key="1">
    <citation type="journal article" date="2014" name="Int. J. Syst. Evol. Microbiol.">
        <title>Complete genome sequence of Corynebacterium casei LMG S-19264T (=DSM 44701T), isolated from a smear-ripened cheese.</title>
        <authorList>
            <consortium name="US DOE Joint Genome Institute (JGI-PGF)"/>
            <person name="Walter F."/>
            <person name="Albersmeier A."/>
            <person name="Kalinowski J."/>
            <person name="Ruckert C."/>
        </authorList>
    </citation>
    <scope>NUCLEOTIDE SEQUENCE</scope>
    <source>
        <strain evidence="3">JCM 3302</strain>
    </source>
</reference>
<dbReference type="PANTHER" id="PTHR46797">
    <property type="entry name" value="HTH-TYPE TRANSCRIPTIONAL REGULATOR"/>
    <property type="match status" value="1"/>
</dbReference>
<gene>
    <name evidence="3" type="ORF">GCM10014715_76810</name>
</gene>
<dbReference type="CDD" id="cd02209">
    <property type="entry name" value="cupin_XRE_C"/>
    <property type="match status" value="1"/>
</dbReference>
<dbReference type="Pfam" id="PF13560">
    <property type="entry name" value="HTH_31"/>
    <property type="match status" value="1"/>
</dbReference>
<dbReference type="GO" id="GO:0003700">
    <property type="term" value="F:DNA-binding transcription factor activity"/>
    <property type="evidence" value="ECO:0007669"/>
    <property type="project" value="TreeGrafter"/>
</dbReference>
<evidence type="ECO:0000313" key="3">
    <source>
        <dbReference type="EMBL" id="GHF09653.1"/>
    </source>
</evidence>
<evidence type="ECO:0000259" key="2">
    <source>
        <dbReference type="PROSITE" id="PS50943"/>
    </source>
</evidence>
<accession>A0A919AIN2</accession>
<keyword evidence="4" id="KW-1185">Reference proteome</keyword>